<gene>
    <name evidence="1" type="ORF">K1T71_012197</name>
</gene>
<dbReference type="Proteomes" id="UP000824533">
    <property type="component" value="Linkage Group LG22"/>
</dbReference>
<proteinExistence type="predicted"/>
<keyword evidence="2" id="KW-1185">Reference proteome</keyword>
<organism evidence="1 2">
    <name type="scientific">Dendrolimus kikuchii</name>
    <dbReference type="NCBI Taxonomy" id="765133"/>
    <lineage>
        <taxon>Eukaryota</taxon>
        <taxon>Metazoa</taxon>
        <taxon>Ecdysozoa</taxon>
        <taxon>Arthropoda</taxon>
        <taxon>Hexapoda</taxon>
        <taxon>Insecta</taxon>
        <taxon>Pterygota</taxon>
        <taxon>Neoptera</taxon>
        <taxon>Endopterygota</taxon>
        <taxon>Lepidoptera</taxon>
        <taxon>Glossata</taxon>
        <taxon>Ditrysia</taxon>
        <taxon>Bombycoidea</taxon>
        <taxon>Lasiocampidae</taxon>
        <taxon>Dendrolimus</taxon>
    </lineage>
</organism>
<evidence type="ECO:0000313" key="2">
    <source>
        <dbReference type="Proteomes" id="UP000824533"/>
    </source>
</evidence>
<reference evidence="1 2" key="1">
    <citation type="journal article" date="2021" name="Front. Genet.">
        <title>Chromosome-Level Genome Assembly Reveals Significant Gene Expansion in the Toll and IMD Signaling Pathways of Dendrolimus kikuchii.</title>
        <authorList>
            <person name="Zhou J."/>
            <person name="Wu P."/>
            <person name="Xiong Z."/>
            <person name="Liu N."/>
            <person name="Zhao N."/>
            <person name="Ji M."/>
            <person name="Qiu Y."/>
            <person name="Yang B."/>
        </authorList>
    </citation>
    <scope>NUCLEOTIDE SEQUENCE [LARGE SCALE GENOMIC DNA]</scope>
    <source>
        <strain evidence="1">Ann1</strain>
    </source>
</reference>
<sequence>MSSISLNRLLLASKVINRKQIAPALLNFRLYSSNEKPKKTALYSLHEKYGGKFVEFAGFFLPVQYSDMSVSSSHLFTRNSASIFDVSHMLQTNVRGKDCIPWFETICPVDLKGMENGSSSLTVFLTDNGGIIDDLIVTKVNEETLYVVSNAGRMIVDKKHMLETAEIYKNKGNDVRVDFWDVSQRALIALQGPKAAAALQPLTDIVLNDLVFMTSRMGKVVGVECRVTRCGYTGEDGVEISIPADKANEVTEALLQNTDIKLAGLGARDSLRLEAGLCLYGNDIDESVTPVEANLTWLIAKRRRVEATFPGASVIMRQIKEGVGKRRVGIRLESGPPARKDAILKDPKTSEVIGRVSSGCPAPSLGGSVAMGYVSEPLKKAGTDLLVNIRGKDVACVVSKMPFIPSKYYIKK</sequence>
<dbReference type="EMBL" id="CM034408">
    <property type="protein sequence ID" value="KAJ0172224.1"/>
    <property type="molecule type" value="Genomic_DNA"/>
</dbReference>
<protein>
    <submittedName>
        <fullName evidence="1">Uncharacterized protein</fullName>
    </submittedName>
</protein>
<name>A0ACC1CLA5_9NEOP</name>
<accession>A0ACC1CLA5</accession>
<evidence type="ECO:0000313" key="1">
    <source>
        <dbReference type="EMBL" id="KAJ0172224.1"/>
    </source>
</evidence>
<comment type="caution">
    <text evidence="1">The sequence shown here is derived from an EMBL/GenBank/DDBJ whole genome shotgun (WGS) entry which is preliminary data.</text>
</comment>